<keyword evidence="3" id="KW-1185">Reference proteome</keyword>
<accession>A0AAE0FZ10</accession>
<name>A0AAE0FZ10_9CHLO</name>
<proteinExistence type="predicted"/>
<evidence type="ECO:0000313" key="3">
    <source>
        <dbReference type="Proteomes" id="UP001190700"/>
    </source>
</evidence>
<protein>
    <submittedName>
        <fullName evidence="2">Uncharacterized protein</fullName>
    </submittedName>
</protein>
<comment type="caution">
    <text evidence="2">The sequence shown here is derived from an EMBL/GenBank/DDBJ whole genome shotgun (WGS) entry which is preliminary data.</text>
</comment>
<dbReference type="AlphaFoldDB" id="A0AAE0FZ10"/>
<evidence type="ECO:0000256" key="1">
    <source>
        <dbReference type="SAM" id="MobiDB-lite"/>
    </source>
</evidence>
<feature type="region of interest" description="Disordered" evidence="1">
    <location>
        <begin position="1"/>
        <end position="78"/>
    </location>
</feature>
<dbReference type="Proteomes" id="UP001190700">
    <property type="component" value="Unassembled WGS sequence"/>
</dbReference>
<organism evidence="2 3">
    <name type="scientific">Cymbomonas tetramitiformis</name>
    <dbReference type="NCBI Taxonomy" id="36881"/>
    <lineage>
        <taxon>Eukaryota</taxon>
        <taxon>Viridiplantae</taxon>
        <taxon>Chlorophyta</taxon>
        <taxon>Pyramimonadophyceae</taxon>
        <taxon>Pyramimonadales</taxon>
        <taxon>Pyramimonadaceae</taxon>
        <taxon>Cymbomonas</taxon>
    </lineage>
</organism>
<reference evidence="2 3" key="1">
    <citation type="journal article" date="2015" name="Genome Biol. Evol.">
        <title>Comparative Genomics of a Bacterivorous Green Alga Reveals Evolutionary Causalities and Consequences of Phago-Mixotrophic Mode of Nutrition.</title>
        <authorList>
            <person name="Burns J.A."/>
            <person name="Paasch A."/>
            <person name="Narechania A."/>
            <person name="Kim E."/>
        </authorList>
    </citation>
    <scope>NUCLEOTIDE SEQUENCE [LARGE SCALE GENOMIC DNA]</scope>
    <source>
        <strain evidence="2 3">PLY_AMNH</strain>
    </source>
</reference>
<dbReference type="EMBL" id="LGRX02011836">
    <property type="protein sequence ID" value="KAK3268423.1"/>
    <property type="molecule type" value="Genomic_DNA"/>
</dbReference>
<evidence type="ECO:0000313" key="2">
    <source>
        <dbReference type="EMBL" id="KAK3268423.1"/>
    </source>
</evidence>
<sequence length="251" mass="27839">MRETFTAEARAVKAPGELARSFDEEDPKVYLPSDDEDDEADKDFPSKRSGRLQRRSHAATPRGSPPWTLPDPKEENWLDATTGPVHVLFADEKEAGAEAKTLNNNSIGAQKPVVKGANAAFNGDYFATDDVQHATTGRDTADGSAGEFHHHDLDEGTRLPVIQASTREASVVITSENYVKESFEHKVDEHHEEDPALRRVVPILCKWVGGTHGVEIVDKDNSNFKKVQVVHNYSKNEDLPVDFAMEIPKQK</sequence>
<feature type="compositionally biased region" description="Basic residues" evidence="1">
    <location>
        <begin position="48"/>
        <end position="57"/>
    </location>
</feature>
<gene>
    <name evidence="2" type="ORF">CYMTET_23072</name>
</gene>